<accession>A0A9W9FUY8</accession>
<evidence type="ECO:0000313" key="4">
    <source>
        <dbReference type="Proteomes" id="UP001149165"/>
    </source>
</evidence>
<dbReference type="SMART" id="SM00248">
    <property type="entry name" value="ANK"/>
    <property type="match status" value="4"/>
</dbReference>
<reference evidence="3" key="2">
    <citation type="journal article" date="2023" name="IMA Fungus">
        <title>Comparative genomic study of the Penicillium genus elucidates a diverse pangenome and 15 lateral gene transfer events.</title>
        <authorList>
            <person name="Petersen C."/>
            <person name="Sorensen T."/>
            <person name="Nielsen M.R."/>
            <person name="Sondergaard T.E."/>
            <person name="Sorensen J.L."/>
            <person name="Fitzpatrick D.A."/>
            <person name="Frisvad J.C."/>
            <person name="Nielsen K.L."/>
        </authorList>
    </citation>
    <scope>NUCLEOTIDE SEQUENCE</scope>
    <source>
        <strain evidence="3">IBT 30069</strain>
    </source>
</reference>
<dbReference type="PROSITE" id="PS50297">
    <property type="entry name" value="ANK_REP_REGION"/>
    <property type="match status" value="1"/>
</dbReference>
<dbReference type="GO" id="GO:0004672">
    <property type="term" value="F:protein kinase activity"/>
    <property type="evidence" value="ECO:0007669"/>
    <property type="project" value="InterPro"/>
</dbReference>
<dbReference type="Pfam" id="PF00069">
    <property type="entry name" value="Pkinase"/>
    <property type="match status" value="1"/>
</dbReference>
<dbReference type="SUPFAM" id="SSF48403">
    <property type="entry name" value="Ankyrin repeat"/>
    <property type="match status" value="1"/>
</dbReference>
<dbReference type="PROSITE" id="PS50011">
    <property type="entry name" value="PROTEIN_KINASE_DOM"/>
    <property type="match status" value="1"/>
</dbReference>
<feature type="domain" description="Protein kinase" evidence="2">
    <location>
        <begin position="66"/>
        <end position="362"/>
    </location>
</feature>
<dbReference type="SMART" id="SM00220">
    <property type="entry name" value="S_TKc"/>
    <property type="match status" value="1"/>
</dbReference>
<dbReference type="PROSITE" id="PS50088">
    <property type="entry name" value="ANK_REPEAT"/>
    <property type="match status" value="1"/>
</dbReference>
<dbReference type="InterPro" id="IPR050167">
    <property type="entry name" value="Ser_Thr_protein_kinase"/>
</dbReference>
<name>A0A9W9FUY8_9EURO</name>
<dbReference type="Proteomes" id="UP001149165">
    <property type="component" value="Unassembled WGS sequence"/>
</dbReference>
<comment type="caution">
    <text evidence="3">The sequence shown here is derived from an EMBL/GenBank/DDBJ whole genome shotgun (WGS) entry which is preliminary data.</text>
</comment>
<proteinExistence type="predicted"/>
<dbReference type="InterPro" id="IPR011009">
    <property type="entry name" value="Kinase-like_dom_sf"/>
</dbReference>
<keyword evidence="1" id="KW-0040">ANK repeat</keyword>
<dbReference type="OrthoDB" id="626167at2759"/>
<dbReference type="Pfam" id="PF12796">
    <property type="entry name" value="Ank_2"/>
    <property type="match status" value="1"/>
</dbReference>
<dbReference type="Gene3D" id="1.10.510.10">
    <property type="entry name" value="Transferase(Phosphotransferase) domain 1"/>
    <property type="match status" value="1"/>
</dbReference>
<evidence type="ECO:0000256" key="1">
    <source>
        <dbReference type="PROSITE-ProRule" id="PRU00023"/>
    </source>
</evidence>
<sequence>MGSVPLRLYNTEFGTEGWDTPLMENPTLISQDAPEFDFVTLVTAVSQAYSKGRYLKFSMVDGNAGEREMTSLGKGSVFSAHQREIKLAFPSLANSTNYEERRTRVVIKRTKSIFKATGRSDRQHDLRSFIHEVHILSQESLHKHANVVSLLGITWHCEQFLSATAVQPQLVLEAADRTLDDLLSSAEDLPFRTRFSLARDVVNGLAAIHACGIVHGDLKTVNILTVGYTAMIADFSHSWVDTGERLRIHVGTRGFMAPEMVRRDIIYDAKALDVYSVGVVLWRTLLKNDDLPRIPEDLDNTRSSELGDDPCLTAALEGMVACVEGDANRPRDNLIREILRATISQDPQNRSLQEVMREMSIFESPDLAEENMFDLEGPLFRPDASSGSSTIFASNHVAFNSTAIFINYQEFIHAPGSVHDQLVACLERISQTPNDPRRARALYELGVCSASQFGNPRQMIPDRSLNFFFEAAKHGDLTAKGYFKRHLELLLPNDGLTSAEVSEMSENTSEWLLEAAVAGHQVAFEDYISGDNRLKKKQNVLDLRAETIFDFQFSTVIDVFKDELKNLLGQKKSYIFPMNEQLDTVLHWAAYRDLDIHLQHLLDDVRLDINSLNCHGDTALMTACMVGNLKAALILLEHGCSVNITNQAGENCLHHIWRFTDDEARYLLSILVDRGIDFEAMAHLPRVYVQGKFIMRTAAETDPFPILHGRPIERMVGRGRTALVNEFLIQGPAIVPRNGNLIRRLILWASTLNFDDTRRLLIQYANDELPTCSWRRGPIHPYLPSIESSIWEHEGINKNYMDSVALGWLSSRGLGWSTPEAFWRMCSHGRLWIKRLHDTIQDISAGLEKPLCHFETSLLHALRSRRPLFCRVYLKIYIDEHGEFNNYQDTRRHHDCKGHKDPQISLSGFDIERGDSDQQALRTRVIDKILFNNDHTLLQLSIITGDRLMFLLLQEFQASLIRPWTGSYSEPPGEYTMERGVKTVERRWRKAYLNCYSILALHSKDIWFA</sequence>
<dbReference type="InterPro" id="IPR000719">
    <property type="entry name" value="Prot_kinase_dom"/>
</dbReference>
<dbReference type="Gene3D" id="1.25.40.20">
    <property type="entry name" value="Ankyrin repeat-containing domain"/>
    <property type="match status" value="1"/>
</dbReference>
<organism evidence="3 4">
    <name type="scientific">Penicillium angulare</name>
    <dbReference type="NCBI Taxonomy" id="116970"/>
    <lineage>
        <taxon>Eukaryota</taxon>
        <taxon>Fungi</taxon>
        <taxon>Dikarya</taxon>
        <taxon>Ascomycota</taxon>
        <taxon>Pezizomycotina</taxon>
        <taxon>Eurotiomycetes</taxon>
        <taxon>Eurotiomycetidae</taxon>
        <taxon>Eurotiales</taxon>
        <taxon>Aspergillaceae</taxon>
        <taxon>Penicillium</taxon>
    </lineage>
</organism>
<evidence type="ECO:0000313" key="3">
    <source>
        <dbReference type="EMBL" id="KAJ5106162.1"/>
    </source>
</evidence>
<keyword evidence="4" id="KW-1185">Reference proteome</keyword>
<dbReference type="InterPro" id="IPR002110">
    <property type="entry name" value="Ankyrin_rpt"/>
</dbReference>
<dbReference type="InterPro" id="IPR008271">
    <property type="entry name" value="Ser/Thr_kinase_AS"/>
</dbReference>
<dbReference type="EMBL" id="JAPQKH010000003">
    <property type="protein sequence ID" value="KAJ5106162.1"/>
    <property type="molecule type" value="Genomic_DNA"/>
</dbReference>
<dbReference type="AlphaFoldDB" id="A0A9W9FUY8"/>
<dbReference type="PANTHER" id="PTHR23257">
    <property type="entry name" value="SERINE-THREONINE PROTEIN KINASE"/>
    <property type="match status" value="1"/>
</dbReference>
<dbReference type="PROSITE" id="PS00108">
    <property type="entry name" value="PROTEIN_KINASE_ST"/>
    <property type="match status" value="1"/>
</dbReference>
<dbReference type="SUPFAM" id="SSF56112">
    <property type="entry name" value="Protein kinase-like (PK-like)"/>
    <property type="match status" value="1"/>
</dbReference>
<protein>
    <recommendedName>
        <fullName evidence="2">Protein kinase domain-containing protein</fullName>
    </recommendedName>
</protein>
<reference evidence="3" key="1">
    <citation type="submission" date="2022-11" db="EMBL/GenBank/DDBJ databases">
        <authorList>
            <person name="Petersen C."/>
        </authorList>
    </citation>
    <scope>NUCLEOTIDE SEQUENCE</scope>
    <source>
        <strain evidence="3">IBT 30069</strain>
    </source>
</reference>
<dbReference type="GO" id="GO:0005524">
    <property type="term" value="F:ATP binding"/>
    <property type="evidence" value="ECO:0007669"/>
    <property type="project" value="InterPro"/>
</dbReference>
<evidence type="ECO:0000259" key="2">
    <source>
        <dbReference type="PROSITE" id="PS50011"/>
    </source>
</evidence>
<feature type="repeat" description="ANK" evidence="1">
    <location>
        <begin position="615"/>
        <end position="647"/>
    </location>
</feature>
<dbReference type="InterPro" id="IPR036770">
    <property type="entry name" value="Ankyrin_rpt-contain_sf"/>
</dbReference>
<gene>
    <name evidence="3" type="ORF">N7456_002837</name>
</gene>